<dbReference type="EMBL" id="BMKI01000028">
    <property type="protein sequence ID" value="GGD05805.1"/>
    <property type="molecule type" value="Genomic_DNA"/>
</dbReference>
<evidence type="ECO:0000313" key="1">
    <source>
        <dbReference type="EMBL" id="GGD05805.1"/>
    </source>
</evidence>
<protein>
    <submittedName>
        <fullName evidence="1">Uncharacterized protein</fullName>
    </submittedName>
</protein>
<keyword evidence="2" id="KW-1185">Reference proteome</keyword>
<comment type="caution">
    <text evidence="1">The sequence shown here is derived from an EMBL/GenBank/DDBJ whole genome shotgun (WGS) entry which is preliminary data.</text>
</comment>
<dbReference type="Proteomes" id="UP000630615">
    <property type="component" value="Unassembled WGS sequence"/>
</dbReference>
<sequence>MQQKSIELSKFLELCKEVKQELASLEPDKQYHNNRTSDELYYKFRITCMFYF</sequence>
<accession>A0ABQ1PXG0</accession>
<reference evidence="2" key="1">
    <citation type="journal article" date="2019" name="Int. J. Syst. Evol. Microbiol.">
        <title>The Global Catalogue of Microorganisms (GCM) 10K type strain sequencing project: providing services to taxonomists for standard genome sequencing and annotation.</title>
        <authorList>
            <consortium name="The Broad Institute Genomics Platform"/>
            <consortium name="The Broad Institute Genome Sequencing Center for Infectious Disease"/>
            <person name="Wu L."/>
            <person name="Ma J."/>
        </authorList>
    </citation>
    <scope>NUCLEOTIDE SEQUENCE [LARGE SCALE GENOMIC DNA]</scope>
    <source>
        <strain evidence="2">CGMCC 1.15942</strain>
    </source>
</reference>
<evidence type="ECO:0000313" key="2">
    <source>
        <dbReference type="Proteomes" id="UP000630615"/>
    </source>
</evidence>
<organism evidence="1 2">
    <name type="scientific">Enterococcus wangshanyuanii</name>
    <dbReference type="NCBI Taxonomy" id="2005703"/>
    <lineage>
        <taxon>Bacteria</taxon>
        <taxon>Bacillati</taxon>
        <taxon>Bacillota</taxon>
        <taxon>Bacilli</taxon>
        <taxon>Lactobacillales</taxon>
        <taxon>Enterococcaceae</taxon>
        <taxon>Enterococcus</taxon>
    </lineage>
</organism>
<name>A0ABQ1PXG0_9ENTE</name>
<proteinExistence type="predicted"/>
<gene>
    <name evidence="1" type="ORF">GCM10011573_39040</name>
</gene>